<comment type="caution">
    <text evidence="3">The sequence shown here is derived from an EMBL/GenBank/DDBJ whole genome shotgun (WGS) entry which is preliminary data.</text>
</comment>
<dbReference type="PANTHER" id="PTHR31840">
    <property type="entry name" value="COILED-COIL DOMAIN-CONTAINING PROTEIN 97"/>
    <property type="match status" value="1"/>
</dbReference>
<feature type="domain" description="CCD97-like C-terminal" evidence="2">
    <location>
        <begin position="141"/>
        <end position="326"/>
    </location>
</feature>
<dbReference type="InterPro" id="IPR040233">
    <property type="entry name" value="CCD97-like_C"/>
</dbReference>
<dbReference type="Proteomes" id="UP000708208">
    <property type="component" value="Unassembled WGS sequence"/>
</dbReference>
<dbReference type="AlphaFoldDB" id="A0A8J2PW12"/>
<feature type="region of interest" description="Disordered" evidence="1">
    <location>
        <begin position="329"/>
        <end position="365"/>
    </location>
</feature>
<dbReference type="InterPro" id="IPR018613">
    <property type="entry name" value="Ccdc97-like"/>
</dbReference>
<dbReference type="PANTHER" id="PTHR31840:SF1">
    <property type="entry name" value="COILED-COIL DOMAIN-CONTAINING PROTEIN 97"/>
    <property type="match status" value="1"/>
</dbReference>
<proteinExistence type="predicted"/>
<evidence type="ECO:0000256" key="1">
    <source>
        <dbReference type="SAM" id="MobiDB-lite"/>
    </source>
</evidence>
<name>A0A8J2PW12_9HEXA</name>
<sequence length="380" mass="44102">MEGINETVESPSTELTVTPKEVIPLSSAQTFESSLSESLVSAQTDNMLEFLSKKKDLRIINQQRDEPELSSEQRLDMLRSIFMASPMSFLNRFGKHLQKIHLDYFSSLTGLEKDKCVEVRMYAKALEKAMSGVSQEIVAKNRRYEALQRLVDTTDYFTEPEMQRRNPILFEQLIGRYHSKEEREAFLQLLEKYSTGKQCTPLSDMLIAHMNRSDDNVSERRLQQEDQINQEDAADEEYFEDQDMEDDGYDYGPPASGRKVNEEEETEEIDEDEKDLLKEEFFTTMYRNFLEGKDEDFDYSTVDDNEEYDCGEVLNQDAEDRYFDAEDSLSCHSDNMEGGGDSDMRSSPTLNPHGTHNEEDSEDELDIYMKSIEKQLQTRN</sequence>
<organism evidence="3 4">
    <name type="scientific">Allacma fusca</name>
    <dbReference type="NCBI Taxonomy" id="39272"/>
    <lineage>
        <taxon>Eukaryota</taxon>
        <taxon>Metazoa</taxon>
        <taxon>Ecdysozoa</taxon>
        <taxon>Arthropoda</taxon>
        <taxon>Hexapoda</taxon>
        <taxon>Collembola</taxon>
        <taxon>Symphypleona</taxon>
        <taxon>Sminthuridae</taxon>
        <taxon>Allacma</taxon>
    </lineage>
</organism>
<dbReference type="EMBL" id="CAJVCH010570564">
    <property type="protein sequence ID" value="CAG7835214.1"/>
    <property type="molecule type" value="Genomic_DNA"/>
</dbReference>
<evidence type="ECO:0000313" key="3">
    <source>
        <dbReference type="EMBL" id="CAG7835214.1"/>
    </source>
</evidence>
<dbReference type="OrthoDB" id="333176at2759"/>
<feature type="compositionally biased region" description="Acidic residues" evidence="1">
    <location>
        <begin position="228"/>
        <end position="249"/>
    </location>
</feature>
<reference evidence="3" key="1">
    <citation type="submission" date="2021-06" db="EMBL/GenBank/DDBJ databases">
        <authorList>
            <person name="Hodson N. C."/>
            <person name="Mongue J. A."/>
            <person name="Jaron S. K."/>
        </authorList>
    </citation>
    <scope>NUCLEOTIDE SEQUENCE</scope>
</reference>
<accession>A0A8J2PW12</accession>
<feature type="compositionally biased region" description="Polar residues" evidence="1">
    <location>
        <begin position="345"/>
        <end position="354"/>
    </location>
</feature>
<gene>
    <name evidence="3" type="ORF">AFUS01_LOCUS44616</name>
</gene>
<dbReference type="Pfam" id="PF09747">
    <property type="entry name" value="CCD97-like_C"/>
    <property type="match status" value="1"/>
</dbReference>
<feature type="compositionally biased region" description="Acidic residues" evidence="1">
    <location>
        <begin position="262"/>
        <end position="272"/>
    </location>
</feature>
<keyword evidence="4" id="KW-1185">Reference proteome</keyword>
<protein>
    <recommendedName>
        <fullName evidence="2">CCD97-like C-terminal domain-containing protein</fullName>
    </recommendedName>
</protein>
<feature type="region of interest" description="Disordered" evidence="1">
    <location>
        <begin position="215"/>
        <end position="272"/>
    </location>
</feature>
<evidence type="ECO:0000313" key="4">
    <source>
        <dbReference type="Proteomes" id="UP000708208"/>
    </source>
</evidence>
<evidence type="ECO:0000259" key="2">
    <source>
        <dbReference type="Pfam" id="PF09747"/>
    </source>
</evidence>
<feature type="compositionally biased region" description="Basic and acidic residues" evidence="1">
    <location>
        <begin position="215"/>
        <end position="224"/>
    </location>
</feature>